<dbReference type="InterPro" id="IPR013216">
    <property type="entry name" value="Methyltransf_11"/>
</dbReference>
<dbReference type="AlphaFoldDB" id="A0A6I6XPD5"/>
<dbReference type="Proteomes" id="UP000464480">
    <property type="component" value="Chromosome"/>
</dbReference>
<reference evidence="5 6" key="1">
    <citation type="submission" date="2020-02" db="EMBL/GenBank/DDBJ databases">
        <title>Pseudomonas Putida W5 Complete Genome Assembly.</title>
        <authorList>
            <person name="Yuan Z.-C."/>
            <person name="Shaw G.A."/>
            <person name="Cusano A.D."/>
            <person name="Caddey B.J."/>
            <person name="Weselowski B.J."/>
        </authorList>
    </citation>
    <scope>NUCLEOTIDE SEQUENCE [LARGE SCALE GENOMIC DNA]</scope>
    <source>
        <strain evidence="5 6">W5</strain>
    </source>
</reference>
<protein>
    <submittedName>
        <fullName evidence="5">Class I SAM-dependent methyltransferase</fullName>
    </submittedName>
</protein>
<dbReference type="EMBL" id="CP026115">
    <property type="protein sequence ID" value="QHG65863.1"/>
    <property type="molecule type" value="Genomic_DNA"/>
</dbReference>
<proteinExistence type="inferred from homology"/>
<gene>
    <name evidence="5" type="ORF">C2H86_16255</name>
</gene>
<comment type="similarity">
    <text evidence="1">Belongs to the methyltransferase superfamily.</text>
</comment>
<accession>A0A6I6XPD5</accession>
<keyword evidence="2 5" id="KW-0489">Methyltransferase</keyword>
<evidence type="ECO:0000256" key="3">
    <source>
        <dbReference type="ARBA" id="ARBA00022679"/>
    </source>
</evidence>
<sequence>MLATGSIQRHCPAALSSALQLLLPDWLQQRLMINGQTRVVDLGAGTGKFTRLLLPLTDRLTAVEPVDAMRQEFAKCVPGIEVLAGTAQAIPLPAASADVVLCAQAFHWFANAQALAEIHRVLTPGGRLGLVWNVRDESVDWVAAITRIISPYEGDTPRFHTGQWRTAFDGSGFSAPELTCFAHSHLGSAETVIMDRILSVSFIASLAPADKAEVTRQLRELIQTHPALRGQETIAFPYQTQAYLCQRLG</sequence>
<dbReference type="InterPro" id="IPR051052">
    <property type="entry name" value="Diverse_substrate_MTase"/>
</dbReference>
<organism evidence="5 6">
    <name type="scientific">Pseudomonas putida</name>
    <name type="common">Arthrobacter siderocapsulatus</name>
    <dbReference type="NCBI Taxonomy" id="303"/>
    <lineage>
        <taxon>Bacteria</taxon>
        <taxon>Pseudomonadati</taxon>
        <taxon>Pseudomonadota</taxon>
        <taxon>Gammaproteobacteria</taxon>
        <taxon>Pseudomonadales</taxon>
        <taxon>Pseudomonadaceae</taxon>
        <taxon>Pseudomonas</taxon>
    </lineage>
</organism>
<dbReference type="PANTHER" id="PTHR44942:SF4">
    <property type="entry name" value="METHYLTRANSFERASE TYPE 11 DOMAIN-CONTAINING PROTEIN"/>
    <property type="match status" value="1"/>
</dbReference>
<dbReference type="Gene3D" id="3.40.50.150">
    <property type="entry name" value="Vaccinia Virus protein VP39"/>
    <property type="match status" value="1"/>
</dbReference>
<name>A0A6I6XPD5_PSEPU</name>
<dbReference type="PANTHER" id="PTHR44942">
    <property type="entry name" value="METHYLTRANSF_11 DOMAIN-CONTAINING PROTEIN"/>
    <property type="match status" value="1"/>
</dbReference>
<evidence type="ECO:0000256" key="2">
    <source>
        <dbReference type="ARBA" id="ARBA00022603"/>
    </source>
</evidence>
<dbReference type="RefSeq" id="WP_159411174.1">
    <property type="nucleotide sequence ID" value="NZ_CP026115.2"/>
</dbReference>
<evidence type="ECO:0000313" key="6">
    <source>
        <dbReference type="Proteomes" id="UP000464480"/>
    </source>
</evidence>
<feature type="domain" description="Methyltransferase type 11" evidence="4">
    <location>
        <begin position="40"/>
        <end position="128"/>
    </location>
</feature>
<dbReference type="Pfam" id="PF08241">
    <property type="entry name" value="Methyltransf_11"/>
    <property type="match status" value="1"/>
</dbReference>
<dbReference type="InterPro" id="IPR029063">
    <property type="entry name" value="SAM-dependent_MTases_sf"/>
</dbReference>
<evidence type="ECO:0000313" key="5">
    <source>
        <dbReference type="EMBL" id="QHG65863.1"/>
    </source>
</evidence>
<evidence type="ECO:0000259" key="4">
    <source>
        <dbReference type="Pfam" id="PF08241"/>
    </source>
</evidence>
<dbReference type="CDD" id="cd02440">
    <property type="entry name" value="AdoMet_MTases"/>
    <property type="match status" value="1"/>
</dbReference>
<evidence type="ECO:0000256" key="1">
    <source>
        <dbReference type="ARBA" id="ARBA00008361"/>
    </source>
</evidence>
<dbReference type="GO" id="GO:0032259">
    <property type="term" value="P:methylation"/>
    <property type="evidence" value="ECO:0007669"/>
    <property type="project" value="UniProtKB-KW"/>
</dbReference>
<dbReference type="GO" id="GO:0008757">
    <property type="term" value="F:S-adenosylmethionine-dependent methyltransferase activity"/>
    <property type="evidence" value="ECO:0007669"/>
    <property type="project" value="InterPro"/>
</dbReference>
<dbReference type="SUPFAM" id="SSF53335">
    <property type="entry name" value="S-adenosyl-L-methionine-dependent methyltransferases"/>
    <property type="match status" value="1"/>
</dbReference>
<keyword evidence="3 5" id="KW-0808">Transferase</keyword>